<dbReference type="Gene3D" id="3.90.70.10">
    <property type="entry name" value="Cysteine proteinases"/>
    <property type="match status" value="1"/>
</dbReference>
<evidence type="ECO:0000259" key="8">
    <source>
        <dbReference type="SMART" id="SM00645"/>
    </source>
</evidence>
<evidence type="ECO:0000256" key="1">
    <source>
        <dbReference type="ARBA" id="ARBA00008455"/>
    </source>
</evidence>
<dbReference type="FunFam" id="3.90.70.10:FF:000332">
    <property type="entry name" value="Cathepsin L1"/>
    <property type="match status" value="1"/>
</dbReference>
<dbReference type="InterPro" id="IPR039417">
    <property type="entry name" value="Peptidase_C1A_papain-like"/>
</dbReference>
<evidence type="ECO:0000313" key="11">
    <source>
        <dbReference type="Proteomes" id="UP000005204"/>
    </source>
</evidence>
<keyword evidence="11" id="KW-1185">Reference proteome</keyword>
<keyword evidence="6" id="KW-1015">Disulfide bond</keyword>
<reference evidence="10" key="2">
    <citation type="submission" date="2022-06" db="UniProtKB">
        <authorList>
            <consortium name="EnsemblMetazoa"/>
        </authorList>
    </citation>
    <scope>IDENTIFICATION</scope>
    <source>
        <strain evidence="10">p50T (Dazao)</strain>
    </source>
</reference>
<evidence type="ECO:0000256" key="7">
    <source>
        <dbReference type="SAM" id="SignalP"/>
    </source>
</evidence>
<protein>
    <submittedName>
        <fullName evidence="10">Uncharacterized protein</fullName>
    </submittedName>
</protein>
<dbReference type="SUPFAM" id="SSF54001">
    <property type="entry name" value="Cysteine proteinases"/>
    <property type="match status" value="1"/>
</dbReference>
<dbReference type="GO" id="GO:0006508">
    <property type="term" value="P:proteolysis"/>
    <property type="evidence" value="ECO:0007669"/>
    <property type="project" value="UniProtKB-KW"/>
</dbReference>
<feature type="chain" id="PRO_5035847586" evidence="7">
    <location>
        <begin position="20"/>
        <end position="543"/>
    </location>
</feature>
<dbReference type="GeneID" id="101741432"/>
<dbReference type="Proteomes" id="UP000005204">
    <property type="component" value="Unassembled WGS sequence"/>
</dbReference>
<dbReference type="SMART" id="SM00645">
    <property type="entry name" value="Pept_C1"/>
    <property type="match status" value="1"/>
</dbReference>
<organism evidence="10 11">
    <name type="scientific">Bombyx mori</name>
    <name type="common">Silk moth</name>
    <dbReference type="NCBI Taxonomy" id="7091"/>
    <lineage>
        <taxon>Eukaryota</taxon>
        <taxon>Metazoa</taxon>
        <taxon>Ecdysozoa</taxon>
        <taxon>Arthropoda</taxon>
        <taxon>Hexapoda</taxon>
        <taxon>Insecta</taxon>
        <taxon>Pterygota</taxon>
        <taxon>Neoptera</taxon>
        <taxon>Endopterygota</taxon>
        <taxon>Lepidoptera</taxon>
        <taxon>Glossata</taxon>
        <taxon>Ditrysia</taxon>
        <taxon>Bombycoidea</taxon>
        <taxon>Bombycidae</taxon>
        <taxon>Bombycinae</taxon>
        <taxon>Bombyx</taxon>
    </lineage>
</organism>
<proteinExistence type="inferred from homology"/>
<name>A0A8R2C5V5_BOMMO</name>
<dbReference type="PANTHER" id="PTHR12411">
    <property type="entry name" value="CYSTEINE PROTEASE FAMILY C1-RELATED"/>
    <property type="match status" value="1"/>
</dbReference>
<dbReference type="PROSITE" id="PS00640">
    <property type="entry name" value="THIOL_PROTEASE_ASN"/>
    <property type="match status" value="1"/>
</dbReference>
<evidence type="ECO:0000259" key="9">
    <source>
        <dbReference type="SMART" id="SM00848"/>
    </source>
</evidence>
<dbReference type="InterPro" id="IPR000169">
    <property type="entry name" value="Pept_cys_AS"/>
</dbReference>
<comment type="similarity">
    <text evidence="1">Belongs to the peptidase C1 family.</text>
</comment>
<dbReference type="KEGG" id="bmor:101741432"/>
<dbReference type="CDD" id="cd02248">
    <property type="entry name" value="Peptidase_C1A"/>
    <property type="match status" value="1"/>
</dbReference>
<keyword evidence="3" id="KW-0378">Hydrolase</keyword>
<evidence type="ECO:0000256" key="2">
    <source>
        <dbReference type="ARBA" id="ARBA00022670"/>
    </source>
</evidence>
<evidence type="ECO:0000256" key="3">
    <source>
        <dbReference type="ARBA" id="ARBA00022801"/>
    </source>
</evidence>
<dbReference type="InterPro" id="IPR038765">
    <property type="entry name" value="Papain-like_cys_pep_sf"/>
</dbReference>
<dbReference type="Pfam" id="PF00112">
    <property type="entry name" value="Peptidase_C1"/>
    <property type="match status" value="1"/>
</dbReference>
<reference evidence="11" key="1">
    <citation type="journal article" date="2008" name="Insect Biochem. Mol. Biol.">
        <title>The genome of a lepidopteran model insect, the silkworm Bombyx mori.</title>
        <authorList>
            <consortium name="International Silkworm Genome Consortium"/>
        </authorList>
    </citation>
    <scope>NUCLEOTIDE SEQUENCE [LARGE SCALE GENOMIC DNA]</scope>
    <source>
        <strain evidence="11">p50T</strain>
    </source>
</reference>
<evidence type="ECO:0000313" key="10">
    <source>
        <dbReference type="EnsemblMetazoa" id="XP_012545703.3"/>
    </source>
</evidence>
<feature type="domain" description="Cathepsin propeptide inhibitor" evidence="9">
    <location>
        <begin position="241"/>
        <end position="296"/>
    </location>
</feature>
<feature type="signal peptide" evidence="7">
    <location>
        <begin position="1"/>
        <end position="19"/>
    </location>
</feature>
<evidence type="ECO:0000256" key="5">
    <source>
        <dbReference type="ARBA" id="ARBA00023145"/>
    </source>
</evidence>
<dbReference type="Pfam" id="PF08246">
    <property type="entry name" value="Inhibitor_I29"/>
    <property type="match status" value="1"/>
</dbReference>
<keyword evidence="4" id="KW-0788">Thiol protease</keyword>
<dbReference type="EnsemblMetazoa" id="XM_012690249.3">
    <property type="protein sequence ID" value="XP_012545703.3"/>
    <property type="gene ID" value="LOC101741432"/>
</dbReference>
<dbReference type="PRINTS" id="PR00705">
    <property type="entry name" value="PAPAIN"/>
</dbReference>
<evidence type="ECO:0000256" key="4">
    <source>
        <dbReference type="ARBA" id="ARBA00022807"/>
    </source>
</evidence>
<dbReference type="PROSITE" id="PS00139">
    <property type="entry name" value="THIOL_PROTEASE_CYS"/>
    <property type="match status" value="1"/>
</dbReference>
<evidence type="ECO:0000256" key="6">
    <source>
        <dbReference type="ARBA" id="ARBA00023157"/>
    </source>
</evidence>
<accession>A0A8R2C5V5</accession>
<dbReference type="AlphaFoldDB" id="A0A8R2C5V5"/>
<feature type="domain" description="Peptidase C1A papain C-terminal" evidence="8">
    <location>
        <begin position="328"/>
        <end position="542"/>
    </location>
</feature>
<dbReference type="RefSeq" id="XP_012545703.3">
    <property type="nucleotide sequence ID" value="XM_012690249.4"/>
</dbReference>
<dbReference type="InterPro" id="IPR000668">
    <property type="entry name" value="Peptidase_C1A_C"/>
</dbReference>
<dbReference type="SMART" id="SM00848">
    <property type="entry name" value="Inhibitor_I29"/>
    <property type="match status" value="1"/>
</dbReference>
<dbReference type="InterPro" id="IPR013201">
    <property type="entry name" value="Prot_inhib_I29"/>
</dbReference>
<sequence length="543" mass="62138">MSSYILTFCVLFIVNSTWCFRLENNDRDTREHKIKWPTEFYLKGEEIKMKDSTLEKPFEMWYSASLKRSRVDHGAEKRYYYAPTDENDGTMYLIHPVTIDHDLTTELSCSEDVYDKRGALLLPRLGKLQHVGNKTIDDHVVQTLRSSKTIKDMKMNIEALVYWQDGYHIPVRITIQQYTNSRGSLDSVTISNYYNFKSKVDPSDLDVENEEADCSNATAIEGRSNYWDLSFNRTRDLDRAFKRFQNYHNVLYDVGEYEMRKAIFQDNLDKIIEHNKKNLSYKMEINQFADKTEEELKYLSGTWMSRDDHMSLPFPYTEAEIEEMVQALPVEFDLRLEGVISPVKNQDNCGSCWAFCSAASIGGSLARRNGGRDLALSEQSLIDCAWAYNLMGCDGGAVDDAMQYVMQHGIPVESEYGPYMAINGYCNLKNMSKLYSITGYGQVTPRSPNALKLALYKYGPVAAGVHVTSNMKFYSNGIFYDVDCDDKLQNHCVTVVGYGVKDGDTYWIVKNSWGEGWGEGGYILLSATNNNCLLNDIAYYSVI</sequence>
<dbReference type="GO" id="GO:0008234">
    <property type="term" value="F:cysteine-type peptidase activity"/>
    <property type="evidence" value="ECO:0007669"/>
    <property type="project" value="UniProtKB-KW"/>
</dbReference>
<keyword evidence="5" id="KW-0865">Zymogen</keyword>
<keyword evidence="2" id="KW-0645">Protease</keyword>
<keyword evidence="7" id="KW-0732">Signal</keyword>
<dbReference type="InterPro" id="IPR013128">
    <property type="entry name" value="Peptidase_C1A"/>
</dbReference>
<dbReference type="InterPro" id="IPR025661">
    <property type="entry name" value="Pept_asp_AS"/>
</dbReference>